<keyword evidence="3" id="KW-1185">Reference proteome</keyword>
<reference evidence="2 3" key="1">
    <citation type="submission" date="2016-06" db="EMBL/GenBank/DDBJ databases">
        <authorList>
            <person name="Ramos C."/>
            <person name="Pintado A."/>
            <person name="Crespo-Gomez J.I."/>
        </authorList>
    </citation>
    <scope>NUCLEOTIDE SEQUENCE [LARGE SCALE GENOMIC DNA]</scope>
    <source>
        <strain evidence="2 3">AVO110</strain>
    </source>
</reference>
<evidence type="ECO:0000313" key="3">
    <source>
        <dbReference type="Proteomes" id="UP000744555"/>
    </source>
</evidence>
<organism evidence="2 3">
    <name type="scientific">Aquipseudomonas alcaligenes</name>
    <name type="common">Pseudomonas alcaligenes</name>
    <dbReference type="NCBI Taxonomy" id="43263"/>
    <lineage>
        <taxon>Bacteria</taxon>
        <taxon>Pseudomonadati</taxon>
        <taxon>Pseudomonadota</taxon>
        <taxon>Gammaproteobacteria</taxon>
        <taxon>Pseudomonadales</taxon>
        <taxon>Pseudomonadaceae</taxon>
        <taxon>Aquipseudomonas</taxon>
    </lineage>
</organism>
<name>A0ABR7S7I4_AQUAC</name>
<dbReference type="Pfam" id="PF11736">
    <property type="entry name" value="DUF3299"/>
    <property type="match status" value="1"/>
</dbReference>
<accession>A0ABR7S7I4</accession>
<dbReference type="InterPro" id="IPR021727">
    <property type="entry name" value="DUF3299"/>
</dbReference>
<feature type="signal peptide" evidence="1">
    <location>
        <begin position="1"/>
        <end position="18"/>
    </location>
</feature>
<evidence type="ECO:0000313" key="2">
    <source>
        <dbReference type="EMBL" id="MBC9252358.1"/>
    </source>
</evidence>
<dbReference type="RefSeq" id="WP_187807824.1">
    <property type="nucleotide sequence ID" value="NZ_LZEU01000001.1"/>
</dbReference>
<comment type="caution">
    <text evidence="2">The sequence shown here is derived from an EMBL/GenBank/DDBJ whole genome shotgun (WGS) entry which is preliminary data.</text>
</comment>
<evidence type="ECO:0008006" key="4">
    <source>
        <dbReference type="Google" id="ProtNLM"/>
    </source>
</evidence>
<feature type="chain" id="PRO_5046186693" description="DUF3299 domain-containing protein" evidence="1">
    <location>
        <begin position="19"/>
        <end position="170"/>
    </location>
</feature>
<evidence type="ECO:0000256" key="1">
    <source>
        <dbReference type="SAM" id="SignalP"/>
    </source>
</evidence>
<dbReference type="EMBL" id="LZEU01000001">
    <property type="protein sequence ID" value="MBC9252358.1"/>
    <property type="molecule type" value="Genomic_DNA"/>
</dbReference>
<keyword evidence="1" id="KW-0732">Signal</keyword>
<dbReference type="Proteomes" id="UP000744555">
    <property type="component" value="Unassembled WGS sequence"/>
</dbReference>
<proteinExistence type="predicted"/>
<dbReference type="Gene3D" id="2.40.50.870">
    <property type="entry name" value="Protein of unknown function (DUF3299)"/>
    <property type="match status" value="1"/>
</dbReference>
<sequence>MRSLLLALLLSCITPLWAAEPRALTWVEMIPPDAPPQPAQQAPLHDLSQLADALAAESAPAATQQSPAAPVVQALDGQQVKLPGYIVPLDVTEEGRVTEFLFVPYFGACIHVPPPPSNQIVHVRSELGVLMDELSQPFWIEGPLKVEASSSDMGNAGYQMDAEKIYPYEM</sequence>
<gene>
    <name evidence="2" type="ORF">A9179_18965</name>
</gene>
<protein>
    <recommendedName>
        <fullName evidence="4">DUF3299 domain-containing protein</fullName>
    </recommendedName>
</protein>